<dbReference type="Proteomes" id="UP000188145">
    <property type="component" value="Chromosome"/>
</dbReference>
<evidence type="ECO:0000313" key="5">
    <source>
        <dbReference type="EMBL" id="AQP46226.1"/>
    </source>
</evidence>
<dbReference type="OrthoDB" id="8629576at2"/>
<dbReference type="NCBIfam" id="TIGR00125">
    <property type="entry name" value="cyt_tran_rel"/>
    <property type="match status" value="1"/>
</dbReference>
<dbReference type="RefSeq" id="WP_077684542.1">
    <property type="nucleotide sequence ID" value="NZ_CP019606.1"/>
</dbReference>
<feature type="domain" description="Cytidyltransferase-like" evidence="4">
    <location>
        <begin position="14"/>
        <end position="99"/>
    </location>
</feature>
<name>A0A1Q2CJB7_9ACTN</name>
<dbReference type="InterPro" id="IPR015813">
    <property type="entry name" value="Pyrv/PenolPyrv_kinase-like_dom"/>
</dbReference>
<sequence length="435" mass="48009">MSESKSVYIAISSDILHRGHLRIIEAGAELGEVTVGLLTDRAIATYKRLPVLGWESRVALVSSMRSVARVVEQDSLSYADNLRQLRPDYVVHGDDWRTGKQSLVRAEVLSVLAEYGGELVEVPYTSGVSGTEVERGLRPLMNTADRRRGKLRQLLALKPFLRVMEVSNGLSALIVENVHTEDPEEIAPREYDAMWVSSLCDSSFKGKPDIELVDFTSRMNTIHEIMEVSSKPIIVDGDTGGRIEHFSYTVRTLERAGVSAVIIEDKTGLKQNSLFGTDAVQTLDDPEAFAAKILAGKRAQVSRDFMIFARLESLIAGAGIEDALSRASVYLAAGADGIMIHSKEKDGSEIREFLAQFRAGHPDVPVVVVPTTYNHIHEDELSEMGANIIIHANHLLRSAYPAMFNTAKKILECGRSKEVDDEIMPIKDVLKLIPE</sequence>
<dbReference type="InterPro" id="IPR004821">
    <property type="entry name" value="Cyt_trans-like"/>
</dbReference>
<proteinExistence type="inferred from homology"/>
<keyword evidence="6" id="KW-1185">Reference proteome</keyword>
<evidence type="ECO:0000256" key="2">
    <source>
        <dbReference type="ARBA" id="ARBA00024063"/>
    </source>
</evidence>
<gene>
    <name evidence="5" type="ORF">BW730_00185</name>
</gene>
<evidence type="ECO:0000259" key="4">
    <source>
        <dbReference type="Pfam" id="PF01467"/>
    </source>
</evidence>
<dbReference type="InterPro" id="IPR014729">
    <property type="entry name" value="Rossmann-like_a/b/a_fold"/>
</dbReference>
<keyword evidence="1" id="KW-0413">Isomerase</keyword>
<dbReference type="STRING" id="1332264.BW730_00185"/>
<dbReference type="InterPro" id="IPR012698">
    <property type="entry name" value="PEnolPyrv_PMutase_core"/>
</dbReference>
<accession>A0A1Q2CJB7</accession>
<dbReference type="InterPro" id="IPR039556">
    <property type="entry name" value="ICL/PEPM"/>
</dbReference>
<dbReference type="Pfam" id="PF01467">
    <property type="entry name" value="CTP_transf_like"/>
    <property type="match status" value="1"/>
</dbReference>
<dbReference type="SUPFAM" id="SSF52374">
    <property type="entry name" value="Nucleotidylyl transferase"/>
    <property type="match status" value="1"/>
</dbReference>
<keyword evidence="5" id="KW-0670">Pyruvate</keyword>
<dbReference type="GO" id="GO:0050188">
    <property type="term" value="F:phosphoenolpyruvate mutase activity"/>
    <property type="evidence" value="ECO:0007669"/>
    <property type="project" value="UniProtKB-EC"/>
</dbReference>
<dbReference type="NCBIfam" id="TIGR02320">
    <property type="entry name" value="PEP_mutase"/>
    <property type="match status" value="1"/>
</dbReference>
<dbReference type="Gene3D" id="3.40.50.620">
    <property type="entry name" value="HUPs"/>
    <property type="match status" value="1"/>
</dbReference>
<dbReference type="Pfam" id="PF13714">
    <property type="entry name" value="PEP_mutase"/>
    <property type="match status" value="1"/>
</dbReference>
<dbReference type="SUPFAM" id="SSF51621">
    <property type="entry name" value="Phosphoenolpyruvate/pyruvate domain"/>
    <property type="match status" value="1"/>
</dbReference>
<dbReference type="CDD" id="cd00377">
    <property type="entry name" value="ICL_PEPM"/>
    <property type="match status" value="1"/>
</dbReference>
<evidence type="ECO:0000256" key="1">
    <source>
        <dbReference type="ARBA" id="ARBA00023235"/>
    </source>
</evidence>
<dbReference type="Gene3D" id="3.20.20.60">
    <property type="entry name" value="Phosphoenolpyruvate-binding domains"/>
    <property type="match status" value="1"/>
</dbReference>
<comment type="similarity">
    <text evidence="3">Belongs to the isocitrate lyase/PEP mutase superfamily. PEP mutase family.</text>
</comment>
<dbReference type="InterPro" id="IPR040442">
    <property type="entry name" value="Pyrv_kinase-like_dom_sf"/>
</dbReference>
<dbReference type="EC" id="5.4.2.9" evidence="2"/>
<evidence type="ECO:0000256" key="3">
    <source>
        <dbReference type="ARBA" id="ARBA00038455"/>
    </source>
</evidence>
<dbReference type="EMBL" id="CP019606">
    <property type="protein sequence ID" value="AQP46226.1"/>
    <property type="molecule type" value="Genomic_DNA"/>
</dbReference>
<dbReference type="AlphaFoldDB" id="A0A1Q2CJB7"/>
<dbReference type="KEGG" id="tes:BW730_00185"/>
<dbReference type="PANTHER" id="PTHR42905:SF7">
    <property type="entry name" value="PHOSPHOENOLPYRUVATE PHOSPHOMUTASE"/>
    <property type="match status" value="1"/>
</dbReference>
<protein>
    <recommendedName>
        <fullName evidence="2">phosphoenolpyruvate mutase</fullName>
        <ecNumber evidence="2">5.4.2.9</ecNumber>
    </recommendedName>
</protein>
<reference evidence="6" key="1">
    <citation type="submission" date="2017-02" db="EMBL/GenBank/DDBJ databases">
        <title>Tessaracoccus aquaemaris sp. nov., isolated from the intestine of a Korean rockfish, Sebastes schlegelii, in a marine aquaculture pond.</title>
        <authorList>
            <person name="Tak E.J."/>
            <person name="Bae J.-W."/>
        </authorList>
    </citation>
    <scope>NUCLEOTIDE SEQUENCE [LARGE SCALE GENOMIC DNA]</scope>
    <source>
        <strain evidence="6">NSG39</strain>
    </source>
</reference>
<dbReference type="PANTHER" id="PTHR42905">
    <property type="entry name" value="PHOSPHOENOLPYRUVATE CARBOXYLASE"/>
    <property type="match status" value="1"/>
</dbReference>
<evidence type="ECO:0000313" key="6">
    <source>
        <dbReference type="Proteomes" id="UP000188145"/>
    </source>
</evidence>
<organism evidence="5 6">
    <name type="scientific">Tessaracoccus aquimaris</name>
    <dbReference type="NCBI Taxonomy" id="1332264"/>
    <lineage>
        <taxon>Bacteria</taxon>
        <taxon>Bacillati</taxon>
        <taxon>Actinomycetota</taxon>
        <taxon>Actinomycetes</taxon>
        <taxon>Propionibacteriales</taxon>
        <taxon>Propionibacteriaceae</taxon>
        <taxon>Tessaracoccus</taxon>
    </lineage>
</organism>